<dbReference type="AlphaFoldDB" id="A0A2P2LLS9"/>
<evidence type="ECO:0000313" key="1">
    <source>
        <dbReference type="EMBL" id="MBX18921.1"/>
    </source>
</evidence>
<proteinExistence type="predicted"/>
<protein>
    <submittedName>
        <fullName evidence="1">Uncharacterized protein</fullName>
    </submittedName>
</protein>
<reference evidence="1" key="1">
    <citation type="submission" date="2018-02" db="EMBL/GenBank/DDBJ databases">
        <title>Rhizophora mucronata_Transcriptome.</title>
        <authorList>
            <person name="Meera S.P."/>
            <person name="Sreeshan A."/>
            <person name="Augustine A."/>
        </authorList>
    </citation>
    <scope>NUCLEOTIDE SEQUENCE</scope>
    <source>
        <tissue evidence="1">Leaf</tissue>
    </source>
</reference>
<dbReference type="EMBL" id="GGEC01038437">
    <property type="protein sequence ID" value="MBX18921.1"/>
    <property type="molecule type" value="Transcribed_RNA"/>
</dbReference>
<organism evidence="1">
    <name type="scientific">Rhizophora mucronata</name>
    <name type="common">Asiatic mangrove</name>
    <dbReference type="NCBI Taxonomy" id="61149"/>
    <lineage>
        <taxon>Eukaryota</taxon>
        <taxon>Viridiplantae</taxon>
        <taxon>Streptophyta</taxon>
        <taxon>Embryophyta</taxon>
        <taxon>Tracheophyta</taxon>
        <taxon>Spermatophyta</taxon>
        <taxon>Magnoliopsida</taxon>
        <taxon>eudicotyledons</taxon>
        <taxon>Gunneridae</taxon>
        <taxon>Pentapetalae</taxon>
        <taxon>rosids</taxon>
        <taxon>fabids</taxon>
        <taxon>Malpighiales</taxon>
        <taxon>Rhizophoraceae</taxon>
        <taxon>Rhizophora</taxon>
    </lineage>
</organism>
<accession>A0A2P2LLS9</accession>
<name>A0A2P2LLS9_RHIMU</name>
<sequence length="64" mass="7516">MQDTLVLKISLFLPRGSIIYPREIRVLGLTYFMGLGFIKFNKRKQNKNIKEKRFTLLPDSQTQA</sequence>